<dbReference type="SMART" id="SM00448">
    <property type="entry name" value="REC"/>
    <property type="match status" value="1"/>
</dbReference>
<dbReference type="SMART" id="SM00267">
    <property type="entry name" value="GGDEF"/>
    <property type="match status" value="1"/>
</dbReference>
<dbReference type="InterPro" id="IPR043128">
    <property type="entry name" value="Rev_trsase/Diguanyl_cyclase"/>
</dbReference>
<dbReference type="Gene3D" id="3.30.70.270">
    <property type="match status" value="1"/>
</dbReference>
<dbReference type="PROSITE" id="PS50110">
    <property type="entry name" value="RESPONSE_REGULATORY"/>
    <property type="match status" value="1"/>
</dbReference>
<proteinExistence type="predicted"/>
<evidence type="ECO:0000259" key="3">
    <source>
        <dbReference type="PROSITE" id="PS50883"/>
    </source>
</evidence>
<dbReference type="PROSITE" id="PS50887">
    <property type="entry name" value="GGDEF"/>
    <property type="match status" value="1"/>
</dbReference>
<accession>R4YU08</accession>
<sequence length="612" mass="69379">MLPLSSLLRTQSAKVLVVDGQDTNRNLLSRILSSLAIEQVCSLVDYHDFKSHFLSFLPDLLVLDFDVPCGSAESIVEWLRLQPQGYLVPIIISGGKQCEGVDRALEKGANDYIRTPFVTAQVAVSINNLMQLSNSNYDAANRERFFDHRLQLSVKALQSEILQRNQVEQELHFQAHHEYHSRLPNRIFLHKVLEGFFTDNNRDLYENKTLAIFHLHQFNEINNTLGHSRADEILVEMALRFSALCQRYVEIIPLQYGLYDQAGPVALLDRTHFTIALKDTQAYRLEEIIEQLLTDSSQPLHYQGMQIETPISVGFASTLVDDDVTSWMRRAHVALEFAEQEKQPWAGYSEKADRYSQKKLTLVADLRNAIACDQGLFLHYQPQFDCRSGKILGVEVLLRWNHPIYGPLPADEIVALAEQTGLIQPLTHWVISHAFSQYQKVLTAGFEITLSINLSTLNLWQNNLLQDIAQQLELYDIPAGQLILEVTETVLLKKPRRSLDFLRCLTALGIRIALDDFGTGFSSLAYLKKMPVSELKIDRSFIQELCYSHEDQVIVETIIAMCKGLGVEVVAEGVEDRATQLKLEALGCDRLQGYFLAKPLLGSDLLLRLASQ</sequence>
<dbReference type="STRING" id="698738.OLEAN_C21030"/>
<dbReference type="Pfam" id="PF00563">
    <property type="entry name" value="EAL"/>
    <property type="match status" value="1"/>
</dbReference>
<keyword evidence="1" id="KW-0597">Phosphoprotein</keyword>
<dbReference type="PROSITE" id="PS50883">
    <property type="entry name" value="EAL"/>
    <property type="match status" value="1"/>
</dbReference>
<dbReference type="InterPro" id="IPR001789">
    <property type="entry name" value="Sig_transdc_resp-reg_receiver"/>
</dbReference>
<reference evidence="5 6" key="1">
    <citation type="journal article" date="2013" name="Nat. Commun.">
        <title>Genome sequence and functional genomic analysis of the oil-degrading bacterium Oleispira antarctica.</title>
        <authorList>
            <person name="Kube M."/>
            <person name="Chernikova T.N."/>
            <person name="Al-Ramahi Y."/>
            <person name="Beloqui A."/>
            <person name="Lopez-Cortez N."/>
            <person name="Guazzaroni M.E."/>
            <person name="Heipieper H.J."/>
            <person name="Klages S."/>
            <person name="Kotsyurbenko O.R."/>
            <person name="Langer I."/>
            <person name="Nechitaylo T.Y."/>
            <person name="Lunsdorf H."/>
            <person name="Fernandez M."/>
            <person name="Juarez S."/>
            <person name="Ciordia S."/>
            <person name="Singer A."/>
            <person name="Kagan O."/>
            <person name="Egorova O."/>
            <person name="Petit P.A."/>
            <person name="Stogios P."/>
            <person name="Kim Y."/>
            <person name="Tchigvintsev A."/>
            <person name="Flick R."/>
            <person name="Denaro R."/>
            <person name="Genovese M."/>
            <person name="Albar J.P."/>
            <person name="Reva O.N."/>
            <person name="Martinez-Gomariz M."/>
            <person name="Tran H."/>
            <person name="Ferrer M."/>
            <person name="Savchenko A."/>
            <person name="Yakunin A.F."/>
            <person name="Yakimov M.M."/>
            <person name="Golyshina O.V."/>
            <person name="Reinhardt R."/>
            <person name="Golyshin P.N."/>
        </authorList>
    </citation>
    <scope>NUCLEOTIDE SEQUENCE [LARGE SCALE GENOMIC DNA]</scope>
</reference>
<dbReference type="KEGG" id="oai:OLEAN_C21030"/>
<dbReference type="AlphaFoldDB" id="R4YU08"/>
<evidence type="ECO:0000259" key="2">
    <source>
        <dbReference type="PROSITE" id="PS50110"/>
    </source>
</evidence>
<feature type="domain" description="Response regulatory" evidence="2">
    <location>
        <begin position="14"/>
        <end position="130"/>
    </location>
</feature>
<feature type="modified residue" description="4-aspartylphosphate" evidence="1">
    <location>
        <position position="64"/>
    </location>
</feature>
<dbReference type="InterPro" id="IPR029787">
    <property type="entry name" value="Nucleotide_cyclase"/>
</dbReference>
<dbReference type="PANTHER" id="PTHR33121:SF71">
    <property type="entry name" value="OXYGEN SENSOR PROTEIN DOSP"/>
    <property type="match status" value="1"/>
</dbReference>
<dbReference type="InterPro" id="IPR001633">
    <property type="entry name" value="EAL_dom"/>
</dbReference>
<dbReference type="Proteomes" id="UP000032749">
    <property type="component" value="Chromosome"/>
</dbReference>
<organism evidence="5 6">
    <name type="scientific">Oleispira antarctica RB-8</name>
    <dbReference type="NCBI Taxonomy" id="698738"/>
    <lineage>
        <taxon>Bacteria</taxon>
        <taxon>Pseudomonadati</taxon>
        <taxon>Pseudomonadota</taxon>
        <taxon>Gammaproteobacteria</taxon>
        <taxon>Oceanospirillales</taxon>
        <taxon>Oceanospirillaceae</taxon>
        <taxon>Oleispira</taxon>
    </lineage>
</organism>
<feature type="domain" description="GGDEF" evidence="4">
    <location>
        <begin position="206"/>
        <end position="350"/>
    </location>
</feature>
<evidence type="ECO:0000313" key="5">
    <source>
        <dbReference type="EMBL" id="CCK76279.1"/>
    </source>
</evidence>
<dbReference type="Gene3D" id="3.20.20.450">
    <property type="entry name" value="EAL domain"/>
    <property type="match status" value="1"/>
</dbReference>
<dbReference type="CDD" id="cd01948">
    <property type="entry name" value="EAL"/>
    <property type="match status" value="1"/>
</dbReference>
<dbReference type="SUPFAM" id="SSF141868">
    <property type="entry name" value="EAL domain-like"/>
    <property type="match status" value="1"/>
</dbReference>
<dbReference type="SUPFAM" id="SSF55073">
    <property type="entry name" value="Nucleotide cyclase"/>
    <property type="match status" value="1"/>
</dbReference>
<dbReference type="InterPro" id="IPR035919">
    <property type="entry name" value="EAL_sf"/>
</dbReference>
<evidence type="ECO:0000313" key="6">
    <source>
        <dbReference type="Proteomes" id="UP000032749"/>
    </source>
</evidence>
<dbReference type="OrthoDB" id="9804951at2"/>
<dbReference type="SUPFAM" id="SSF52172">
    <property type="entry name" value="CheY-like"/>
    <property type="match status" value="1"/>
</dbReference>
<dbReference type="GO" id="GO:0000160">
    <property type="term" value="P:phosphorelay signal transduction system"/>
    <property type="evidence" value="ECO:0007669"/>
    <property type="project" value="InterPro"/>
</dbReference>
<protein>
    <submittedName>
        <fullName evidence="5">Response regulator receiver, CheY-like</fullName>
    </submittedName>
</protein>
<dbReference type="PANTHER" id="PTHR33121">
    <property type="entry name" value="CYCLIC DI-GMP PHOSPHODIESTERASE PDEF"/>
    <property type="match status" value="1"/>
</dbReference>
<dbReference type="HOGENOM" id="CLU_000445_70_50_6"/>
<dbReference type="Gene3D" id="3.40.50.2300">
    <property type="match status" value="1"/>
</dbReference>
<dbReference type="Pfam" id="PF00990">
    <property type="entry name" value="GGDEF"/>
    <property type="match status" value="1"/>
</dbReference>
<dbReference type="InterPro" id="IPR050706">
    <property type="entry name" value="Cyclic-di-GMP_PDE-like"/>
</dbReference>
<dbReference type="EMBL" id="FO203512">
    <property type="protein sequence ID" value="CCK76279.1"/>
    <property type="molecule type" value="Genomic_DNA"/>
</dbReference>
<dbReference type="InterPro" id="IPR011006">
    <property type="entry name" value="CheY-like_superfamily"/>
</dbReference>
<dbReference type="GO" id="GO:0071111">
    <property type="term" value="F:cyclic-guanylate-specific phosphodiesterase activity"/>
    <property type="evidence" value="ECO:0007669"/>
    <property type="project" value="InterPro"/>
</dbReference>
<dbReference type="SMART" id="SM00052">
    <property type="entry name" value="EAL"/>
    <property type="match status" value="1"/>
</dbReference>
<evidence type="ECO:0000259" key="4">
    <source>
        <dbReference type="PROSITE" id="PS50887"/>
    </source>
</evidence>
<keyword evidence="6" id="KW-1185">Reference proteome</keyword>
<gene>
    <name evidence="5" type="ORF">OLEAN_C21030</name>
</gene>
<dbReference type="InterPro" id="IPR000160">
    <property type="entry name" value="GGDEF_dom"/>
</dbReference>
<name>R4YU08_OLEAN</name>
<evidence type="ECO:0000256" key="1">
    <source>
        <dbReference type="PROSITE-ProRule" id="PRU00169"/>
    </source>
</evidence>
<dbReference type="Pfam" id="PF00072">
    <property type="entry name" value="Response_reg"/>
    <property type="match status" value="1"/>
</dbReference>
<feature type="domain" description="EAL" evidence="3">
    <location>
        <begin position="359"/>
        <end position="612"/>
    </location>
</feature>